<evidence type="ECO:0000259" key="4">
    <source>
        <dbReference type="Pfam" id="PF01591"/>
    </source>
</evidence>
<feature type="compositionally biased region" description="Polar residues" evidence="3">
    <location>
        <begin position="321"/>
        <end position="330"/>
    </location>
</feature>
<dbReference type="Gene3D" id="3.40.50.300">
    <property type="entry name" value="P-loop containing nucleotide triphosphate hydrolases"/>
    <property type="match status" value="1"/>
</dbReference>
<dbReference type="PRINTS" id="PR00991">
    <property type="entry name" value="6PFRUCTKNASE"/>
</dbReference>
<dbReference type="InterPro" id="IPR013079">
    <property type="entry name" value="6Phosfructo_kin"/>
</dbReference>
<organism evidence="5 6">
    <name type="scientific">Amanita thiersii Skay4041</name>
    <dbReference type="NCBI Taxonomy" id="703135"/>
    <lineage>
        <taxon>Eukaryota</taxon>
        <taxon>Fungi</taxon>
        <taxon>Dikarya</taxon>
        <taxon>Basidiomycota</taxon>
        <taxon>Agaricomycotina</taxon>
        <taxon>Agaricomycetes</taxon>
        <taxon>Agaricomycetidae</taxon>
        <taxon>Agaricales</taxon>
        <taxon>Pluteineae</taxon>
        <taxon>Amanitaceae</taxon>
        <taxon>Amanita</taxon>
    </lineage>
</organism>
<dbReference type="STRING" id="703135.A0A2A9NF37"/>
<dbReference type="EMBL" id="KZ302054">
    <property type="protein sequence ID" value="PFH48678.1"/>
    <property type="molecule type" value="Genomic_DNA"/>
</dbReference>
<evidence type="ECO:0000256" key="1">
    <source>
        <dbReference type="ARBA" id="ARBA00022741"/>
    </source>
</evidence>
<evidence type="ECO:0000313" key="6">
    <source>
        <dbReference type="Proteomes" id="UP000242287"/>
    </source>
</evidence>
<dbReference type="CDD" id="cd07067">
    <property type="entry name" value="HP_PGM_like"/>
    <property type="match status" value="2"/>
</dbReference>
<dbReference type="GO" id="GO:0006000">
    <property type="term" value="P:fructose metabolic process"/>
    <property type="evidence" value="ECO:0007669"/>
    <property type="project" value="InterPro"/>
</dbReference>
<dbReference type="Pfam" id="PF00300">
    <property type="entry name" value="His_Phos_1"/>
    <property type="match status" value="1"/>
</dbReference>
<gene>
    <name evidence="5" type="ORF">AMATHDRAFT_42092</name>
</gene>
<dbReference type="InterPro" id="IPR029033">
    <property type="entry name" value="His_PPase_superfam"/>
</dbReference>
<dbReference type="Gene3D" id="3.40.50.1240">
    <property type="entry name" value="Phosphoglycerate mutase-like"/>
    <property type="match status" value="2"/>
</dbReference>
<dbReference type="GO" id="GO:0004331">
    <property type="term" value="F:fructose-2,6-bisphosphate 2-phosphatase activity"/>
    <property type="evidence" value="ECO:0007669"/>
    <property type="project" value="TreeGrafter"/>
</dbReference>
<name>A0A2A9NF37_9AGAR</name>
<proteinExistence type="predicted"/>
<dbReference type="GO" id="GO:0006003">
    <property type="term" value="P:fructose 2,6-bisphosphate metabolic process"/>
    <property type="evidence" value="ECO:0007669"/>
    <property type="project" value="InterPro"/>
</dbReference>
<feature type="region of interest" description="Disordered" evidence="3">
    <location>
        <begin position="321"/>
        <end position="374"/>
    </location>
</feature>
<dbReference type="FunFam" id="3.40.50.300:FF:001280">
    <property type="entry name" value="Related to 6-phosphofructo-2-kinase"/>
    <property type="match status" value="1"/>
</dbReference>
<keyword evidence="6" id="KW-1185">Reference proteome</keyword>
<dbReference type="AlphaFoldDB" id="A0A2A9NF37"/>
<dbReference type="PANTHER" id="PTHR10606:SF39">
    <property type="entry name" value="6-PHOSPHOFRUCTO-2-KINASE_FRUCTOSE-2,6-BISPHOSPHATASE YLR345W-RELATED"/>
    <property type="match status" value="1"/>
</dbReference>
<dbReference type="Proteomes" id="UP000242287">
    <property type="component" value="Unassembled WGS sequence"/>
</dbReference>
<dbReference type="InterPro" id="IPR027417">
    <property type="entry name" value="P-loop_NTPase"/>
</dbReference>
<dbReference type="SUPFAM" id="SSF52540">
    <property type="entry name" value="P-loop containing nucleoside triphosphate hydrolases"/>
    <property type="match status" value="1"/>
</dbReference>
<accession>A0A2A9NF37</accession>
<keyword evidence="2" id="KW-0067">ATP-binding</keyword>
<feature type="domain" description="6-phosphofructo-2-kinase" evidence="4">
    <location>
        <begin position="13"/>
        <end position="233"/>
    </location>
</feature>
<dbReference type="OrthoDB" id="267323at2759"/>
<dbReference type="GO" id="GO:0003873">
    <property type="term" value="F:6-phosphofructo-2-kinase activity"/>
    <property type="evidence" value="ECO:0007669"/>
    <property type="project" value="InterPro"/>
</dbReference>
<keyword evidence="1" id="KW-0547">Nucleotide-binding</keyword>
<dbReference type="InterPro" id="IPR013078">
    <property type="entry name" value="His_Pase_superF_clade-1"/>
</dbReference>
<dbReference type="SMART" id="SM00855">
    <property type="entry name" value="PGAM"/>
    <property type="match status" value="1"/>
</dbReference>
<evidence type="ECO:0000313" key="5">
    <source>
        <dbReference type="EMBL" id="PFH48678.1"/>
    </source>
</evidence>
<dbReference type="SUPFAM" id="SSF53254">
    <property type="entry name" value="Phosphoglycerate mutase-like"/>
    <property type="match status" value="2"/>
</dbReference>
<dbReference type="InterPro" id="IPR003094">
    <property type="entry name" value="6Pfruct_kin"/>
</dbReference>
<sequence length="729" mass="80150">MVAPLYTTASGLLFHAGKILILTVGLPARGKTHISRALERYLRWMGVKTQVVSLGDYRRKTLGGAQKLPRDYFTLGEKSPETVKLRQRVAEGCEALIWSFFESGGQVVIYDANNGRRKARQALAEKFDKAGIHVVYLETLCDNPEIIENNIRSVKISSPDACPLSFHYRGWDPDKAVQDYFQRISDHEKYYETVEETEWPFIKIINVGEKMEVNNIRGYLQSRIVFFLMNIHNRYRTIWFARSGQSLLEHSYKADSDLSPAGWDYAEKLKDFLLERRAKNFEAKGLNPSERRLVIWTSTRRRAHHTAWPFLAAAQTSMEVTNAQSESIPTSAPVAAGASTPPTVSAPAGGAHPPSLALSSTAPVHPSPLSVSTISGEEGNPLIRAPAPHHVPAEQKLLAPPFSPSPFSTPSIATLSHPATPPSPFSTPPLPPLANANPAIFASPMLNIKVVEKPQMLEINPGIWDGLTPDLAKRYYPEDWLRFVKDPYSYRAPRAESYHDLSVRLEPILIELEREKEDLLIIGHASVIRCLLAYLIGLPASEIPAIEIARGDLLEVVPTSYGVVSQAYHFWDGPGRRGGDGDDLMYPGEEGGEEEIHVEEEEVTGDGQVRRVLKLRRAWRDVNNFYENYAEDTKGKRVRQGLGGGGMIAGAQAEVKEEGEKATNVEGEEAVVAPGIIAGIGAGVNVEMDNVLRAVGGLGVVGAEVKKDPEVTEGLQLVDGVSPVVDGKA</sequence>
<dbReference type="Pfam" id="PF01591">
    <property type="entry name" value="6PF2K"/>
    <property type="match status" value="1"/>
</dbReference>
<evidence type="ECO:0000256" key="3">
    <source>
        <dbReference type="SAM" id="MobiDB-lite"/>
    </source>
</evidence>
<dbReference type="GO" id="GO:0005829">
    <property type="term" value="C:cytosol"/>
    <property type="evidence" value="ECO:0007669"/>
    <property type="project" value="TreeGrafter"/>
</dbReference>
<dbReference type="GO" id="GO:0005524">
    <property type="term" value="F:ATP binding"/>
    <property type="evidence" value="ECO:0007669"/>
    <property type="project" value="UniProtKB-KW"/>
</dbReference>
<protein>
    <recommendedName>
        <fullName evidence="4">6-phosphofructo-2-kinase domain-containing protein</fullName>
    </recommendedName>
</protein>
<dbReference type="PANTHER" id="PTHR10606">
    <property type="entry name" value="6-PHOSPHOFRUCTO-2-KINASE/FRUCTOSE-2,6-BISPHOSPHATASE"/>
    <property type="match status" value="1"/>
</dbReference>
<reference evidence="5 6" key="1">
    <citation type="submission" date="2014-02" db="EMBL/GenBank/DDBJ databases">
        <title>Transposable element dynamics among asymbiotic and ectomycorrhizal Amanita fungi.</title>
        <authorList>
            <consortium name="DOE Joint Genome Institute"/>
            <person name="Hess J."/>
            <person name="Skrede I."/>
            <person name="Wolfe B."/>
            <person name="LaButti K."/>
            <person name="Ohm R.A."/>
            <person name="Grigoriev I.V."/>
            <person name="Pringle A."/>
        </authorList>
    </citation>
    <scope>NUCLEOTIDE SEQUENCE [LARGE SCALE GENOMIC DNA]</scope>
    <source>
        <strain evidence="5 6">SKay4041</strain>
    </source>
</reference>
<evidence type="ECO:0000256" key="2">
    <source>
        <dbReference type="ARBA" id="ARBA00022840"/>
    </source>
</evidence>